<dbReference type="Proteomes" id="UP001221558">
    <property type="component" value="Chromosome"/>
</dbReference>
<evidence type="ECO:0000256" key="5">
    <source>
        <dbReference type="ARBA" id="ARBA00022694"/>
    </source>
</evidence>
<keyword evidence="8 10" id="KW-0460">Magnesium</keyword>
<evidence type="ECO:0000256" key="11">
    <source>
        <dbReference type="RuleBase" id="RU003783"/>
    </source>
</evidence>
<comment type="caution">
    <text evidence="10">Lacks conserved residue(s) required for the propagation of feature annotation.</text>
</comment>
<proteinExistence type="inferred from homology"/>
<comment type="cofactor">
    <cofactor evidence="1 10">
        <name>Mg(2+)</name>
        <dbReference type="ChEBI" id="CHEBI:18420"/>
    </cofactor>
</comment>
<evidence type="ECO:0000256" key="6">
    <source>
        <dbReference type="ARBA" id="ARBA00022741"/>
    </source>
</evidence>
<accession>A0ABY7WLG7</accession>
<sequence>MSETKKKLVVVVGPTAVGKTAMAIKLANHFGTAILSADSRQFYREMSIGTAKPTAEELAAAPHYFINSHSIAEDYSAGDFEREALALLDDLFKTHDTVVLVGGSGLFVRAVCEGFDALPTALPAIREKLNTAFETEGLAPLQARLKAVDPAYFETADVQNPQRVIRALEVYETSGQPFSSFRQRDLLKRPFQVVTVGLTMERAVLYDRINRRVDAMLADGLLDEVKALLPFREKPALLTVGYAEIFDYLDGKLTLEVAVDKVKQNSRRYAKRQLTWFKKYGHTSWFTSADWDAILDYINA</sequence>
<keyword evidence="5 10" id="KW-0819">tRNA processing</keyword>
<dbReference type="Gene3D" id="1.10.20.140">
    <property type="match status" value="1"/>
</dbReference>
<keyword evidence="15" id="KW-1185">Reference proteome</keyword>
<evidence type="ECO:0000256" key="2">
    <source>
        <dbReference type="ARBA" id="ARBA00003213"/>
    </source>
</evidence>
<dbReference type="GO" id="GO:0052381">
    <property type="term" value="F:tRNA dimethylallyltransferase activity"/>
    <property type="evidence" value="ECO:0007669"/>
    <property type="project" value="UniProtKB-EC"/>
</dbReference>
<name>A0ABY7WLG7_9SPHI</name>
<dbReference type="SUPFAM" id="SSF52540">
    <property type="entry name" value="P-loop containing nucleoside triphosphate hydrolases"/>
    <property type="match status" value="2"/>
</dbReference>
<evidence type="ECO:0000256" key="7">
    <source>
        <dbReference type="ARBA" id="ARBA00022840"/>
    </source>
</evidence>
<protein>
    <recommendedName>
        <fullName evidence="10">tRNA dimethylallyltransferase</fullName>
        <ecNumber evidence="10">2.5.1.75</ecNumber>
    </recommendedName>
    <alternativeName>
        <fullName evidence="10">Dimethylallyl diphosphate:tRNA dimethylallyltransferase</fullName>
        <shortName evidence="10">DMAPP:tRNA dimethylallyltransferase</shortName>
        <shortName evidence="10">DMATase</shortName>
    </alternativeName>
    <alternativeName>
        <fullName evidence="10">Isopentenyl-diphosphate:tRNA isopentenyltransferase</fullName>
        <shortName evidence="10">IPP transferase</shortName>
        <shortName evidence="10">IPPT</shortName>
        <shortName evidence="10">IPTase</shortName>
    </alternativeName>
</protein>
<comment type="function">
    <text evidence="2 10 12">Catalyzes the transfer of a dimethylallyl group onto the adenine at position 37 in tRNAs that read codons beginning with uridine, leading to the formation of N6-(dimethylallyl)adenosine (i(6)A).</text>
</comment>
<keyword evidence="4 10" id="KW-0808">Transferase</keyword>
<evidence type="ECO:0000256" key="10">
    <source>
        <dbReference type="HAMAP-Rule" id="MF_00185"/>
    </source>
</evidence>
<dbReference type="InterPro" id="IPR027417">
    <property type="entry name" value="P-loop_NTPase"/>
</dbReference>
<evidence type="ECO:0000313" key="15">
    <source>
        <dbReference type="Proteomes" id="UP001221558"/>
    </source>
</evidence>
<dbReference type="EMBL" id="CP117880">
    <property type="protein sequence ID" value="WDF69492.1"/>
    <property type="molecule type" value="Genomic_DNA"/>
</dbReference>
<organism evidence="14 15">
    <name type="scientific">Sphingobacterium oryzagri</name>
    <dbReference type="NCBI Taxonomy" id="3025669"/>
    <lineage>
        <taxon>Bacteria</taxon>
        <taxon>Pseudomonadati</taxon>
        <taxon>Bacteroidota</taxon>
        <taxon>Sphingobacteriia</taxon>
        <taxon>Sphingobacteriales</taxon>
        <taxon>Sphingobacteriaceae</taxon>
        <taxon>Sphingobacterium</taxon>
    </lineage>
</organism>
<evidence type="ECO:0000313" key="14">
    <source>
        <dbReference type="EMBL" id="WDF69492.1"/>
    </source>
</evidence>
<feature type="binding site" evidence="10">
    <location>
        <begin position="15"/>
        <end position="20"/>
    </location>
    <ligand>
        <name>substrate</name>
    </ligand>
</feature>
<dbReference type="PANTHER" id="PTHR11088:SF60">
    <property type="entry name" value="TRNA DIMETHYLALLYLTRANSFERASE"/>
    <property type="match status" value="1"/>
</dbReference>
<dbReference type="HAMAP" id="MF_00185">
    <property type="entry name" value="IPP_trans"/>
    <property type="match status" value="1"/>
</dbReference>
<keyword evidence="6 10" id="KW-0547">Nucleotide-binding</keyword>
<comment type="subunit">
    <text evidence="10">Monomer.</text>
</comment>
<evidence type="ECO:0000256" key="13">
    <source>
        <dbReference type="RuleBase" id="RU003785"/>
    </source>
</evidence>
<dbReference type="EC" id="2.5.1.75" evidence="10"/>
<evidence type="ECO:0000256" key="9">
    <source>
        <dbReference type="ARBA" id="ARBA00049563"/>
    </source>
</evidence>
<evidence type="ECO:0000256" key="12">
    <source>
        <dbReference type="RuleBase" id="RU003784"/>
    </source>
</evidence>
<evidence type="ECO:0000256" key="3">
    <source>
        <dbReference type="ARBA" id="ARBA00005842"/>
    </source>
</evidence>
<dbReference type="PANTHER" id="PTHR11088">
    <property type="entry name" value="TRNA DIMETHYLALLYLTRANSFERASE"/>
    <property type="match status" value="1"/>
</dbReference>
<keyword evidence="7 10" id="KW-0067">ATP-binding</keyword>
<gene>
    <name evidence="10 14" type="primary">miaA</name>
    <name evidence="14" type="ORF">PQ465_03720</name>
</gene>
<comment type="catalytic activity">
    <reaction evidence="9 10 11">
        <text>adenosine(37) in tRNA + dimethylallyl diphosphate = N(6)-dimethylallyladenosine(37) in tRNA + diphosphate</text>
        <dbReference type="Rhea" id="RHEA:26482"/>
        <dbReference type="Rhea" id="RHEA-COMP:10162"/>
        <dbReference type="Rhea" id="RHEA-COMP:10375"/>
        <dbReference type="ChEBI" id="CHEBI:33019"/>
        <dbReference type="ChEBI" id="CHEBI:57623"/>
        <dbReference type="ChEBI" id="CHEBI:74411"/>
        <dbReference type="ChEBI" id="CHEBI:74415"/>
        <dbReference type="EC" id="2.5.1.75"/>
    </reaction>
</comment>
<reference evidence="14 15" key="1">
    <citation type="submission" date="2023-02" db="EMBL/GenBank/DDBJ databases">
        <title>Genome sequence of Sphingobacterium sp. KACC 22765.</title>
        <authorList>
            <person name="Kim S."/>
            <person name="Heo J."/>
            <person name="Kwon S.-W."/>
        </authorList>
    </citation>
    <scope>NUCLEOTIDE SEQUENCE [LARGE SCALE GENOMIC DNA]</scope>
    <source>
        <strain evidence="14 15">KACC 22765</strain>
    </source>
</reference>
<evidence type="ECO:0000256" key="1">
    <source>
        <dbReference type="ARBA" id="ARBA00001946"/>
    </source>
</evidence>
<feature type="site" description="Interaction with substrate tRNA" evidence="10">
    <location>
        <position position="126"/>
    </location>
</feature>
<evidence type="ECO:0000256" key="4">
    <source>
        <dbReference type="ARBA" id="ARBA00022679"/>
    </source>
</evidence>
<feature type="binding site" evidence="10">
    <location>
        <begin position="13"/>
        <end position="20"/>
    </location>
    <ligand>
        <name>ATP</name>
        <dbReference type="ChEBI" id="CHEBI:30616"/>
    </ligand>
</feature>
<feature type="site" description="Interaction with substrate tRNA" evidence="10">
    <location>
        <position position="104"/>
    </location>
</feature>
<dbReference type="Pfam" id="PF01715">
    <property type="entry name" value="IPPT"/>
    <property type="match status" value="1"/>
</dbReference>
<dbReference type="InterPro" id="IPR018022">
    <property type="entry name" value="IPT"/>
</dbReference>
<comment type="similarity">
    <text evidence="3 10 13">Belongs to the IPP transferase family.</text>
</comment>
<dbReference type="RefSeq" id="WP_274268206.1">
    <property type="nucleotide sequence ID" value="NZ_CP117880.1"/>
</dbReference>
<dbReference type="InterPro" id="IPR039657">
    <property type="entry name" value="Dimethylallyltransferase"/>
</dbReference>
<dbReference type="NCBIfam" id="TIGR00174">
    <property type="entry name" value="miaA"/>
    <property type="match status" value="1"/>
</dbReference>
<evidence type="ECO:0000256" key="8">
    <source>
        <dbReference type="ARBA" id="ARBA00022842"/>
    </source>
</evidence>
<feature type="region of interest" description="Interaction with substrate tRNA" evidence="10">
    <location>
        <begin position="38"/>
        <end position="41"/>
    </location>
</feature>
<dbReference type="Gene3D" id="3.40.50.300">
    <property type="entry name" value="P-loop containing nucleotide triphosphate hydrolases"/>
    <property type="match status" value="1"/>
</dbReference>
<feature type="region of interest" description="Interaction with substrate tRNA" evidence="10">
    <location>
        <begin position="162"/>
        <end position="166"/>
    </location>
</feature>